<evidence type="ECO:0000313" key="2">
    <source>
        <dbReference type="Proteomes" id="UP001164746"/>
    </source>
</evidence>
<evidence type="ECO:0000313" key="1">
    <source>
        <dbReference type="EMBL" id="WAR29594.1"/>
    </source>
</evidence>
<sequence length="206" mass="24471">MRLNLDFYYRPYIYTTRKDLISDIAVYNYAISDHLPIAFTRSVKQKQVKNSHDSTYRCYKSFDEDLFKADLVYSNLIFIESIADPNFALDILYDTTHSALSNHTTIKQKRIKHANFENYKKIRNKISSIIRKSKKFFKNDAIKNNKSSKFIWQNLNDITNNNKAHEFRIPNKLIINKKDIEGTLNSHFTNISNIIKRKPFAKEHFY</sequence>
<dbReference type="Proteomes" id="UP001164746">
    <property type="component" value="Chromosome 16"/>
</dbReference>
<proteinExistence type="predicted"/>
<protein>
    <submittedName>
        <fullName evidence="1">Uncharacterized protein</fullName>
    </submittedName>
</protein>
<gene>
    <name evidence="1" type="ORF">MAR_003162</name>
</gene>
<dbReference type="EMBL" id="CP111027">
    <property type="protein sequence ID" value="WAR29594.1"/>
    <property type="molecule type" value="Genomic_DNA"/>
</dbReference>
<name>A0ABY7G7S4_MYAAR</name>
<feature type="non-terminal residue" evidence="1">
    <location>
        <position position="206"/>
    </location>
</feature>
<organism evidence="1 2">
    <name type="scientific">Mya arenaria</name>
    <name type="common">Soft-shell clam</name>
    <dbReference type="NCBI Taxonomy" id="6604"/>
    <lineage>
        <taxon>Eukaryota</taxon>
        <taxon>Metazoa</taxon>
        <taxon>Spiralia</taxon>
        <taxon>Lophotrochozoa</taxon>
        <taxon>Mollusca</taxon>
        <taxon>Bivalvia</taxon>
        <taxon>Autobranchia</taxon>
        <taxon>Heteroconchia</taxon>
        <taxon>Euheterodonta</taxon>
        <taxon>Imparidentia</taxon>
        <taxon>Neoheterodontei</taxon>
        <taxon>Myida</taxon>
        <taxon>Myoidea</taxon>
        <taxon>Myidae</taxon>
        <taxon>Mya</taxon>
    </lineage>
</organism>
<keyword evidence="2" id="KW-1185">Reference proteome</keyword>
<accession>A0ABY7G7S4</accession>
<reference evidence="1" key="1">
    <citation type="submission" date="2022-11" db="EMBL/GenBank/DDBJ databases">
        <title>Centuries of genome instability and evolution in soft-shell clam transmissible cancer (bioRxiv).</title>
        <authorList>
            <person name="Hart S.F.M."/>
            <person name="Yonemitsu M.A."/>
            <person name="Giersch R.M."/>
            <person name="Beal B.F."/>
            <person name="Arriagada G."/>
            <person name="Davis B.W."/>
            <person name="Ostrander E.A."/>
            <person name="Goff S.P."/>
            <person name="Metzger M.J."/>
        </authorList>
    </citation>
    <scope>NUCLEOTIDE SEQUENCE</scope>
    <source>
        <strain evidence="1">MELC-2E11</strain>
        <tissue evidence="1">Siphon/mantle</tissue>
    </source>
</reference>